<reference evidence="6 7" key="1">
    <citation type="journal article" date="2011" name="PLoS Genet.">
        <title>Genomic analysis of the necrotrophic fungal pathogens Sclerotinia sclerotiorum and Botrytis cinerea.</title>
        <authorList>
            <person name="Amselem J."/>
            <person name="Cuomo C.A."/>
            <person name="van Kan J.A."/>
            <person name="Viaud M."/>
            <person name="Benito E.P."/>
            <person name="Couloux A."/>
            <person name="Coutinho P.M."/>
            <person name="de Vries R.P."/>
            <person name="Dyer P.S."/>
            <person name="Fillinger S."/>
            <person name="Fournier E."/>
            <person name="Gout L."/>
            <person name="Hahn M."/>
            <person name="Kohn L."/>
            <person name="Lapalu N."/>
            <person name="Plummer K.M."/>
            <person name="Pradier J.M."/>
            <person name="Quevillon E."/>
            <person name="Sharon A."/>
            <person name="Simon A."/>
            <person name="ten Have A."/>
            <person name="Tudzynski B."/>
            <person name="Tudzynski P."/>
            <person name="Wincker P."/>
            <person name="Andrew M."/>
            <person name="Anthouard V."/>
            <person name="Beever R.E."/>
            <person name="Beffa R."/>
            <person name="Benoit I."/>
            <person name="Bouzid O."/>
            <person name="Brault B."/>
            <person name="Chen Z."/>
            <person name="Choquer M."/>
            <person name="Collemare J."/>
            <person name="Cotton P."/>
            <person name="Danchin E.G."/>
            <person name="Da Silva C."/>
            <person name="Gautier A."/>
            <person name="Giraud C."/>
            <person name="Giraud T."/>
            <person name="Gonzalez C."/>
            <person name="Grossetete S."/>
            <person name="Guldener U."/>
            <person name="Henrissat B."/>
            <person name="Howlett B.J."/>
            <person name="Kodira C."/>
            <person name="Kretschmer M."/>
            <person name="Lappartient A."/>
            <person name="Leroch M."/>
            <person name="Levis C."/>
            <person name="Mauceli E."/>
            <person name="Neuveglise C."/>
            <person name="Oeser B."/>
            <person name="Pearson M."/>
            <person name="Poulain J."/>
            <person name="Poussereau N."/>
            <person name="Quesneville H."/>
            <person name="Rascle C."/>
            <person name="Schumacher J."/>
            <person name="Segurens B."/>
            <person name="Sexton A."/>
            <person name="Silva E."/>
            <person name="Sirven C."/>
            <person name="Soanes D.M."/>
            <person name="Talbot N.J."/>
            <person name="Templeton M."/>
            <person name="Yandava C."/>
            <person name="Yarden O."/>
            <person name="Zeng Q."/>
            <person name="Rollins J.A."/>
            <person name="Lebrun M.H."/>
            <person name="Dickman M."/>
        </authorList>
    </citation>
    <scope>NUCLEOTIDE SEQUENCE [LARGE SCALE GENOMIC DNA]</scope>
    <source>
        <strain evidence="6 7">B05.10</strain>
    </source>
</reference>
<evidence type="ECO:0000259" key="5">
    <source>
        <dbReference type="Pfam" id="PF01494"/>
    </source>
</evidence>
<proteinExistence type="predicted"/>
<dbReference type="AlphaFoldDB" id="A0A384JFW6"/>
<dbReference type="OrthoDB" id="655030at2759"/>
<reference evidence="6 7" key="3">
    <citation type="journal article" date="2017" name="Mol. Plant Pathol.">
        <title>A gapless genome sequence of the fungus Botrytis cinerea.</title>
        <authorList>
            <person name="Van Kan J.A."/>
            <person name="Stassen J.H."/>
            <person name="Mosbach A."/>
            <person name="Van Der Lee T.A."/>
            <person name="Faino L."/>
            <person name="Farmer A.D."/>
            <person name="Papasotiriou D.G."/>
            <person name="Zhou S."/>
            <person name="Seidl M.F."/>
            <person name="Cottam E."/>
            <person name="Edel D."/>
            <person name="Hahn M."/>
            <person name="Schwartz D.C."/>
            <person name="Dietrich R.A."/>
            <person name="Widdison S."/>
            <person name="Scalliet G."/>
        </authorList>
    </citation>
    <scope>NUCLEOTIDE SEQUENCE [LARGE SCALE GENOMIC DNA]</scope>
    <source>
        <strain evidence="6 7">B05.10</strain>
    </source>
</reference>
<dbReference type="GO" id="GO:0004497">
    <property type="term" value="F:monooxygenase activity"/>
    <property type="evidence" value="ECO:0007669"/>
    <property type="project" value="UniProtKB-KW"/>
</dbReference>
<dbReference type="VEuPathDB" id="FungiDB:Bcin04g03720"/>
<dbReference type="GO" id="GO:0071949">
    <property type="term" value="F:FAD binding"/>
    <property type="evidence" value="ECO:0007669"/>
    <property type="project" value="InterPro"/>
</dbReference>
<dbReference type="PRINTS" id="PR00420">
    <property type="entry name" value="RNGMNOXGNASE"/>
</dbReference>
<dbReference type="PANTHER" id="PTHR46972:SF1">
    <property type="entry name" value="FAD DEPENDENT OXIDOREDUCTASE DOMAIN-CONTAINING PROTEIN"/>
    <property type="match status" value="1"/>
</dbReference>
<protein>
    <recommendedName>
        <fullName evidence="5">FAD-binding domain-containing protein</fullName>
    </recommendedName>
</protein>
<evidence type="ECO:0000256" key="1">
    <source>
        <dbReference type="ARBA" id="ARBA00022630"/>
    </source>
</evidence>
<dbReference type="EMBL" id="CP009808">
    <property type="protein sequence ID" value="ATZ49194.1"/>
    <property type="molecule type" value="Genomic_DNA"/>
</dbReference>
<dbReference type="PANTHER" id="PTHR46972">
    <property type="entry name" value="MONOOXYGENASE ASQM-RELATED"/>
    <property type="match status" value="1"/>
</dbReference>
<evidence type="ECO:0000256" key="2">
    <source>
        <dbReference type="ARBA" id="ARBA00022827"/>
    </source>
</evidence>
<dbReference type="InterPro" id="IPR002938">
    <property type="entry name" value="FAD-bd"/>
</dbReference>
<keyword evidence="3" id="KW-0560">Oxidoreductase</keyword>
<dbReference type="Pfam" id="PF01494">
    <property type="entry name" value="FAD_binding_3"/>
    <property type="match status" value="2"/>
</dbReference>
<gene>
    <name evidence="6" type="ORF">BCIN_04g03720</name>
</gene>
<accession>A0A384JFW6</accession>
<keyword evidence="1" id="KW-0285">Flavoprotein</keyword>
<evidence type="ECO:0000256" key="3">
    <source>
        <dbReference type="ARBA" id="ARBA00023002"/>
    </source>
</evidence>
<dbReference type="SUPFAM" id="SSF51905">
    <property type="entry name" value="FAD/NAD(P)-binding domain"/>
    <property type="match status" value="1"/>
</dbReference>
<dbReference type="GeneID" id="5426486"/>
<dbReference type="KEGG" id="bfu:BCIN_04g03720"/>
<evidence type="ECO:0000256" key="4">
    <source>
        <dbReference type="ARBA" id="ARBA00023033"/>
    </source>
</evidence>
<feature type="domain" description="FAD-binding" evidence="5">
    <location>
        <begin position="6"/>
        <end position="170"/>
    </location>
</feature>
<reference evidence="6 7" key="2">
    <citation type="journal article" date="2012" name="Eukaryot. Cell">
        <title>Genome update of Botrytis cinerea strains B05.10 and T4.</title>
        <authorList>
            <person name="Staats M."/>
            <person name="van Kan J.A."/>
        </authorList>
    </citation>
    <scope>NUCLEOTIDE SEQUENCE [LARGE SCALE GENOMIC DNA]</scope>
    <source>
        <strain evidence="6 7">B05.10</strain>
    </source>
</reference>
<dbReference type="Proteomes" id="UP000001798">
    <property type="component" value="Chromosome 4"/>
</dbReference>
<dbReference type="InterPro" id="IPR036188">
    <property type="entry name" value="FAD/NAD-bd_sf"/>
</dbReference>
<sequence>MLPRISIIGAGPSGLVLASLFHRNKIPFAIYDLRSRPSADFVNVPSGSLDLHVESGQRALSQCGLLQAFRPLTTECSEEHIICDRFGDIKFEAPNYNEERPEISRNSLIELLLSSLPENIIQWEHKIRSVSPNPSNPHQQIITFQDKSSHSCDLVIGADGAWSKVRPLLTDVKPFFSGVHWMTLTIPNITKRFPEIAKMIGTGTFWALGGKRFVMSQRGSMDSARLYVAIHNKDINHCKDAGLNSLDIEQIKEKTLGESGIFADFGKGVKELLERGLEEEKTPEFLQMHMLPINHTWEHKANATLVGDAAHLMTPFAGEGVNSAMLDALELAQGIISAVNKDTSISDAVRDYEMKMFVRAKENAEETWTNLEKIFEDNAPKAVVEWFNSFSTPPEQV</sequence>
<organism evidence="6 7">
    <name type="scientific">Botryotinia fuckeliana (strain B05.10)</name>
    <name type="common">Noble rot fungus</name>
    <name type="synonym">Botrytis cinerea</name>
    <dbReference type="NCBI Taxonomy" id="332648"/>
    <lineage>
        <taxon>Eukaryota</taxon>
        <taxon>Fungi</taxon>
        <taxon>Dikarya</taxon>
        <taxon>Ascomycota</taxon>
        <taxon>Pezizomycotina</taxon>
        <taxon>Leotiomycetes</taxon>
        <taxon>Helotiales</taxon>
        <taxon>Sclerotiniaceae</taxon>
        <taxon>Botrytis</taxon>
    </lineage>
</organism>
<keyword evidence="7" id="KW-1185">Reference proteome</keyword>
<dbReference type="Gene3D" id="3.50.50.60">
    <property type="entry name" value="FAD/NAD(P)-binding domain"/>
    <property type="match status" value="1"/>
</dbReference>
<feature type="domain" description="FAD-binding" evidence="5">
    <location>
        <begin position="303"/>
        <end position="340"/>
    </location>
</feature>
<keyword evidence="4" id="KW-0503">Monooxygenase</keyword>
<keyword evidence="2" id="KW-0274">FAD</keyword>
<name>A0A384JFW6_BOTFB</name>
<dbReference type="OMA" id="LMCPWAG"/>
<dbReference type="RefSeq" id="XP_001546044.1">
    <property type="nucleotide sequence ID" value="XM_001545994.2"/>
</dbReference>
<evidence type="ECO:0000313" key="7">
    <source>
        <dbReference type="Proteomes" id="UP000001798"/>
    </source>
</evidence>
<evidence type="ECO:0000313" key="6">
    <source>
        <dbReference type="EMBL" id="ATZ49194.1"/>
    </source>
</evidence>